<dbReference type="PROSITE" id="PS01061">
    <property type="entry name" value="FLIP_2"/>
    <property type="match status" value="1"/>
</dbReference>
<evidence type="ECO:0000256" key="8">
    <source>
        <dbReference type="ARBA" id="ARBA00022989"/>
    </source>
</evidence>
<dbReference type="InterPro" id="IPR005838">
    <property type="entry name" value="T3SS_IM_P"/>
</dbReference>
<evidence type="ECO:0000256" key="13">
    <source>
        <dbReference type="SAM" id="SignalP"/>
    </source>
</evidence>
<evidence type="ECO:0000256" key="9">
    <source>
        <dbReference type="ARBA" id="ARBA00023136"/>
    </source>
</evidence>
<reference evidence="14 15" key="1">
    <citation type="submission" date="2018-03" db="EMBL/GenBank/DDBJ databases">
        <title>Genome sequence of Clostridium vincentii DSM 10228.</title>
        <authorList>
            <person name="Poehlein A."/>
            <person name="Daniel R."/>
        </authorList>
    </citation>
    <scope>NUCLEOTIDE SEQUENCE [LARGE SCALE GENOMIC DNA]</scope>
    <source>
        <strain evidence="14 15">DSM 10228</strain>
    </source>
</reference>
<evidence type="ECO:0000313" key="15">
    <source>
        <dbReference type="Proteomes" id="UP000239471"/>
    </source>
</evidence>
<keyword evidence="7 12" id="KW-0653">Protein transport</keyword>
<dbReference type="OrthoDB" id="9805111at2"/>
<keyword evidence="14" id="KW-0966">Cell projection</keyword>
<dbReference type="Pfam" id="PF00813">
    <property type="entry name" value="FliP"/>
    <property type="match status" value="1"/>
</dbReference>
<keyword evidence="5 12" id="KW-0812">Transmembrane</keyword>
<keyword evidence="8 12" id="KW-1133">Transmembrane helix</keyword>
<proteinExistence type="inferred from homology"/>
<dbReference type="PANTHER" id="PTHR30587">
    <property type="entry name" value="FLAGELLAR BIOSYNTHETIC PROTEIN FLIP"/>
    <property type="match status" value="1"/>
</dbReference>
<comment type="subcellular location">
    <subcellularLocation>
        <location evidence="12">Cell membrane</location>
        <topology evidence="12">Multi-pass membrane protein</topology>
    </subcellularLocation>
    <subcellularLocation>
        <location evidence="12">Bacterial flagellum basal body</location>
    </subcellularLocation>
</comment>
<keyword evidence="10" id="KW-0975">Bacterial flagellum</keyword>
<evidence type="ECO:0000256" key="4">
    <source>
        <dbReference type="ARBA" id="ARBA00022475"/>
    </source>
</evidence>
<dbReference type="EMBL" id="PVXQ01000004">
    <property type="protein sequence ID" value="PRR83969.1"/>
    <property type="molecule type" value="Genomic_DNA"/>
</dbReference>
<evidence type="ECO:0000256" key="12">
    <source>
        <dbReference type="RuleBase" id="RU362069"/>
    </source>
</evidence>
<dbReference type="PROSITE" id="PS01060">
    <property type="entry name" value="FLIP_1"/>
    <property type="match status" value="1"/>
</dbReference>
<keyword evidence="13" id="KW-0732">Signal</keyword>
<dbReference type="RefSeq" id="WP_106058652.1">
    <property type="nucleotide sequence ID" value="NZ_PVXQ01000004.1"/>
</dbReference>
<comment type="function">
    <text evidence="12">Plays a role in the flagellum-specific transport system.</text>
</comment>
<feature type="transmembrane region" description="Helical" evidence="12">
    <location>
        <begin position="99"/>
        <end position="118"/>
    </location>
</feature>
<evidence type="ECO:0000256" key="6">
    <source>
        <dbReference type="ARBA" id="ARBA00022795"/>
    </source>
</evidence>
<keyword evidence="11 12" id="KW-1006">Bacterial flagellum protein export</keyword>
<keyword evidence="15" id="KW-1185">Reference proteome</keyword>
<dbReference type="PRINTS" id="PR00951">
    <property type="entry name" value="FLGBIOSNFLIP"/>
</dbReference>
<feature type="transmembrane region" description="Helical" evidence="12">
    <location>
        <begin position="202"/>
        <end position="226"/>
    </location>
</feature>
<keyword evidence="14" id="KW-0282">Flagellum</keyword>
<keyword evidence="4 12" id="KW-1003">Cell membrane</keyword>
<keyword evidence="6 12" id="KW-1005">Bacterial flagellum biogenesis</keyword>
<keyword evidence="3 12" id="KW-0813">Transport</keyword>
<dbReference type="PANTHER" id="PTHR30587:SF0">
    <property type="entry name" value="FLAGELLAR BIOSYNTHETIC PROTEIN FLIP"/>
    <property type="match status" value="1"/>
</dbReference>
<feature type="signal peptide" evidence="13">
    <location>
        <begin position="1"/>
        <end position="28"/>
    </location>
</feature>
<keyword evidence="14" id="KW-0969">Cilium</keyword>
<dbReference type="GO" id="GO:0009425">
    <property type="term" value="C:bacterial-type flagellum basal body"/>
    <property type="evidence" value="ECO:0007669"/>
    <property type="project" value="UniProtKB-SubCell"/>
</dbReference>
<evidence type="ECO:0000256" key="11">
    <source>
        <dbReference type="ARBA" id="ARBA00023225"/>
    </source>
</evidence>
<dbReference type="NCBIfam" id="NF009438">
    <property type="entry name" value="PRK12797.1"/>
    <property type="match status" value="1"/>
</dbReference>
<evidence type="ECO:0000256" key="1">
    <source>
        <dbReference type="ARBA" id="ARBA00006257"/>
    </source>
</evidence>
<evidence type="ECO:0000256" key="10">
    <source>
        <dbReference type="ARBA" id="ARBA00023143"/>
    </source>
</evidence>
<organism evidence="14 15">
    <name type="scientific">Clostridium vincentii</name>
    <dbReference type="NCBI Taxonomy" id="52704"/>
    <lineage>
        <taxon>Bacteria</taxon>
        <taxon>Bacillati</taxon>
        <taxon>Bacillota</taxon>
        <taxon>Clostridia</taxon>
        <taxon>Eubacteriales</taxon>
        <taxon>Clostridiaceae</taxon>
        <taxon>Clostridium</taxon>
    </lineage>
</organism>
<dbReference type="GO" id="GO:0044781">
    <property type="term" value="P:bacterial-type flagellum organization"/>
    <property type="evidence" value="ECO:0007669"/>
    <property type="project" value="UniProtKB-UniRule"/>
</dbReference>
<dbReference type="GO" id="GO:0009306">
    <property type="term" value="P:protein secretion"/>
    <property type="evidence" value="ECO:0007669"/>
    <property type="project" value="UniProtKB-UniRule"/>
</dbReference>
<comment type="similarity">
    <text evidence="1 12">Belongs to the FliP/MopC/SpaP family.</text>
</comment>
<dbReference type="Proteomes" id="UP000239471">
    <property type="component" value="Unassembled WGS sequence"/>
</dbReference>
<evidence type="ECO:0000256" key="3">
    <source>
        <dbReference type="ARBA" id="ARBA00022448"/>
    </source>
</evidence>
<feature type="transmembrane region" description="Helical" evidence="12">
    <location>
        <begin position="238"/>
        <end position="258"/>
    </location>
</feature>
<protein>
    <recommendedName>
        <fullName evidence="2 12">Flagellar biosynthetic protein FliP</fullName>
    </recommendedName>
</protein>
<name>A0A2T0BJC6_9CLOT</name>
<evidence type="ECO:0000256" key="5">
    <source>
        <dbReference type="ARBA" id="ARBA00022692"/>
    </source>
</evidence>
<dbReference type="AlphaFoldDB" id="A0A2T0BJC6"/>
<dbReference type="GO" id="GO:0005886">
    <property type="term" value="C:plasma membrane"/>
    <property type="evidence" value="ECO:0007669"/>
    <property type="project" value="UniProtKB-SubCell"/>
</dbReference>
<feature type="chain" id="PRO_5038380772" description="Flagellar biosynthetic protein FliP" evidence="13">
    <location>
        <begin position="29"/>
        <end position="259"/>
    </location>
</feature>
<feature type="transmembrane region" description="Helical" evidence="12">
    <location>
        <begin position="57"/>
        <end position="87"/>
    </location>
</feature>
<evidence type="ECO:0000256" key="2">
    <source>
        <dbReference type="ARBA" id="ARBA00021714"/>
    </source>
</evidence>
<sequence>MRNKKNKYIYTILLTLAIIAFSSIVAAAAPATVDIPSVNIDIGGDGTANDYVSNIKLLIFFTILSLLPSIVIMVTSFTRIVIVFSFLKNAMGVTQSVPNQILVGLALFLSLFIMAPVFTQVNEQAIQPYLNETMTQEDAIEVGGKPIKEFMLRQTREKDLALFVEISGIDTENLTEEIELPIYIIIPAFSISELKTAFQIGFLLYLPFLIIDIVVGSILMSMGMFMLPPVMVSLPFKLLLFVMVDGWYLLVKSLIMSFG</sequence>
<evidence type="ECO:0000313" key="14">
    <source>
        <dbReference type="EMBL" id="PRR83969.1"/>
    </source>
</evidence>
<evidence type="ECO:0000256" key="7">
    <source>
        <dbReference type="ARBA" id="ARBA00022927"/>
    </source>
</evidence>
<dbReference type="NCBIfam" id="TIGR01103">
    <property type="entry name" value="fliP"/>
    <property type="match status" value="1"/>
</dbReference>
<accession>A0A2T0BJC6</accession>
<gene>
    <name evidence="12 14" type="primary">fliP</name>
    <name evidence="14" type="ORF">CLVI_06230</name>
</gene>
<keyword evidence="9 12" id="KW-0472">Membrane</keyword>
<dbReference type="InterPro" id="IPR005837">
    <property type="entry name" value="FliP"/>
</dbReference>
<comment type="caution">
    <text evidence="14">The sequence shown here is derived from an EMBL/GenBank/DDBJ whole genome shotgun (WGS) entry which is preliminary data.</text>
</comment>
<dbReference type="PRINTS" id="PR01302">
    <property type="entry name" value="TYPE3IMPPROT"/>
</dbReference>